<proteinExistence type="predicted"/>
<evidence type="ECO:0000313" key="3">
    <source>
        <dbReference type="Proteomes" id="UP001204142"/>
    </source>
</evidence>
<comment type="caution">
    <text evidence="2">The sequence shown here is derived from an EMBL/GenBank/DDBJ whole genome shotgun (WGS) entry which is preliminary data.</text>
</comment>
<evidence type="ECO:0000313" key="2">
    <source>
        <dbReference type="EMBL" id="MCQ8896120.1"/>
    </source>
</evidence>
<protein>
    <recommendedName>
        <fullName evidence="4">ABC transporter permease</fullName>
    </recommendedName>
</protein>
<feature type="transmembrane region" description="Helical" evidence="1">
    <location>
        <begin position="7"/>
        <end position="26"/>
    </location>
</feature>
<evidence type="ECO:0000256" key="1">
    <source>
        <dbReference type="SAM" id="Phobius"/>
    </source>
</evidence>
<dbReference type="RefSeq" id="WP_256763875.1">
    <property type="nucleotide sequence ID" value="NZ_JANIGO010000002.1"/>
</dbReference>
<dbReference type="EMBL" id="JANIGO010000002">
    <property type="protein sequence ID" value="MCQ8896120.1"/>
    <property type="molecule type" value="Genomic_DNA"/>
</dbReference>
<gene>
    <name evidence="2" type="ORF">NQT62_06675</name>
</gene>
<keyword evidence="3" id="KW-1185">Reference proteome</keyword>
<evidence type="ECO:0008006" key="4">
    <source>
        <dbReference type="Google" id="ProtNLM"/>
    </source>
</evidence>
<accession>A0ABT1WF66</accession>
<keyword evidence="1" id="KW-0812">Transmembrane</keyword>
<reference evidence="2 3" key="1">
    <citation type="submission" date="2022-07" db="EMBL/GenBank/DDBJ databases">
        <authorList>
            <person name="Xamxidin M."/>
            <person name="Wu M."/>
        </authorList>
    </citation>
    <scope>NUCLEOTIDE SEQUENCE [LARGE SCALE GENOMIC DNA]</scope>
    <source>
        <strain evidence="2 3">NBRC 111650</strain>
    </source>
</reference>
<dbReference type="Proteomes" id="UP001204142">
    <property type="component" value="Unassembled WGS sequence"/>
</dbReference>
<dbReference type="PROSITE" id="PS51257">
    <property type="entry name" value="PROKAR_LIPOPROTEIN"/>
    <property type="match status" value="1"/>
</dbReference>
<name>A0ABT1WF66_9BURK</name>
<sequence length="90" mass="10254">MSVKRFVGFWFVWVLACAWVIEPTLINPLFSVQEPSIALAWNSVNSDLGHAGFLTESLHPVESMDYFRTICMLYLGLPLMAYLATQWKAL</sequence>
<feature type="transmembrane region" description="Helical" evidence="1">
    <location>
        <begin position="66"/>
        <end position="85"/>
    </location>
</feature>
<keyword evidence="1" id="KW-1133">Transmembrane helix</keyword>
<organism evidence="2 3">
    <name type="scientific">Limnobacter humi</name>
    <dbReference type="NCBI Taxonomy" id="1778671"/>
    <lineage>
        <taxon>Bacteria</taxon>
        <taxon>Pseudomonadati</taxon>
        <taxon>Pseudomonadota</taxon>
        <taxon>Betaproteobacteria</taxon>
        <taxon>Burkholderiales</taxon>
        <taxon>Burkholderiaceae</taxon>
        <taxon>Limnobacter</taxon>
    </lineage>
</organism>
<keyword evidence="1" id="KW-0472">Membrane</keyword>